<gene>
    <name evidence="11" type="primary">atpB</name>
    <name evidence="13" type="ORF">CHK_1291</name>
</gene>
<sequence length="225" mass="24756">MDIPSVFPGKVTLFGTLQVSQTLVAAFGTTIAIIIFALIFRFVILKNFKRVPKGLQNVMELMVEGINKFSGSIMGDKAKSIAPYIMTIFAFIICSGLLEFMGIRSPATDLDCTIALAVVSFVLIIAYSIRFRGVKGWLKTYAEPKPFMVPINVLSSVAVPISLACRLFGNMFSGLVVMDMLYGALGYFAFIGIPGIASIYFILFHLGMQSYVFTMLTMSFIEEKV</sequence>
<dbReference type="GO" id="GO:0042777">
    <property type="term" value="P:proton motive force-driven plasma membrane ATP synthesis"/>
    <property type="evidence" value="ECO:0007669"/>
    <property type="project" value="TreeGrafter"/>
</dbReference>
<dbReference type="GO" id="GO:0046933">
    <property type="term" value="F:proton-transporting ATP synthase activity, rotational mechanism"/>
    <property type="evidence" value="ECO:0007669"/>
    <property type="project" value="UniProtKB-UniRule"/>
</dbReference>
<evidence type="ECO:0000256" key="5">
    <source>
        <dbReference type="ARBA" id="ARBA00022692"/>
    </source>
</evidence>
<dbReference type="GO" id="GO:0045259">
    <property type="term" value="C:proton-transporting ATP synthase complex"/>
    <property type="evidence" value="ECO:0007669"/>
    <property type="project" value="UniProtKB-KW"/>
</dbReference>
<dbReference type="OrthoDB" id="9789241at2"/>
<evidence type="ECO:0000256" key="11">
    <source>
        <dbReference type="HAMAP-Rule" id="MF_01393"/>
    </source>
</evidence>
<dbReference type="InterPro" id="IPR045082">
    <property type="entry name" value="ATP_syn_F0_a_bact/chloroplast"/>
</dbReference>
<comment type="subcellular location">
    <subcellularLocation>
        <location evidence="11 12">Cell membrane</location>
        <topology evidence="11 12">Multi-pass membrane protein</topology>
    </subcellularLocation>
    <subcellularLocation>
        <location evidence="1">Membrane</location>
        <topology evidence="1">Multi-pass membrane protein</topology>
    </subcellularLocation>
</comment>
<feature type="transmembrane region" description="Helical" evidence="11">
    <location>
        <begin position="81"/>
        <end position="101"/>
    </location>
</feature>
<dbReference type="GO" id="GO:0005886">
    <property type="term" value="C:plasma membrane"/>
    <property type="evidence" value="ECO:0007669"/>
    <property type="project" value="UniProtKB-SubCell"/>
</dbReference>
<dbReference type="SUPFAM" id="SSF81336">
    <property type="entry name" value="F1F0 ATP synthase subunit A"/>
    <property type="match status" value="1"/>
</dbReference>
<keyword evidence="8 11" id="KW-0406">Ion transport</keyword>
<comment type="function">
    <text evidence="11 12">Key component of the proton channel; it plays a direct role in the translocation of protons across the membrane.</text>
</comment>
<feature type="transmembrane region" description="Helical" evidence="11">
    <location>
        <begin position="113"/>
        <end position="129"/>
    </location>
</feature>
<dbReference type="InterPro" id="IPR000568">
    <property type="entry name" value="ATP_synth_F0_asu"/>
</dbReference>
<dbReference type="NCBIfam" id="TIGR01131">
    <property type="entry name" value="ATP_synt_6_or_A"/>
    <property type="match status" value="1"/>
</dbReference>
<dbReference type="HAMAP" id="MF_01393">
    <property type="entry name" value="ATP_synth_a_bact"/>
    <property type="match status" value="1"/>
</dbReference>
<dbReference type="GO" id="GO:0016787">
    <property type="term" value="F:hydrolase activity"/>
    <property type="evidence" value="ECO:0007669"/>
    <property type="project" value="UniProtKB-KW"/>
</dbReference>
<dbReference type="PRINTS" id="PR00123">
    <property type="entry name" value="ATPASEA"/>
</dbReference>
<reference evidence="13 14" key="1">
    <citation type="submission" date="2015-04" db="EMBL/GenBank/DDBJ databases">
        <title>Draft genome sequence of bacteremic isolate Catabacter hongkongensis type strain HKU16T.</title>
        <authorList>
            <person name="Lau S.K."/>
            <person name="Teng J.L."/>
            <person name="Huang Y."/>
            <person name="Curreem S.O."/>
            <person name="Tsui S.K."/>
            <person name="Woo P.C."/>
        </authorList>
    </citation>
    <scope>NUCLEOTIDE SEQUENCE [LARGE SCALE GENOMIC DNA]</scope>
    <source>
        <strain evidence="13 14">HKU16</strain>
    </source>
</reference>
<evidence type="ECO:0000256" key="10">
    <source>
        <dbReference type="ARBA" id="ARBA00023310"/>
    </source>
</evidence>
<feature type="transmembrane region" description="Helical" evidence="11">
    <location>
        <begin position="23"/>
        <end position="44"/>
    </location>
</feature>
<dbReference type="Proteomes" id="UP000034076">
    <property type="component" value="Unassembled WGS sequence"/>
</dbReference>
<evidence type="ECO:0000256" key="12">
    <source>
        <dbReference type="RuleBase" id="RU000483"/>
    </source>
</evidence>
<dbReference type="EMBL" id="LAYJ01000087">
    <property type="protein sequence ID" value="KKI51244.1"/>
    <property type="molecule type" value="Genomic_DNA"/>
</dbReference>
<keyword evidence="11" id="KW-1003">Cell membrane</keyword>
<evidence type="ECO:0000313" key="14">
    <source>
        <dbReference type="Proteomes" id="UP000034076"/>
    </source>
</evidence>
<keyword evidence="6 11" id="KW-0375">Hydrogen ion transport</keyword>
<dbReference type="Pfam" id="PF00119">
    <property type="entry name" value="ATP-synt_A"/>
    <property type="match status" value="1"/>
</dbReference>
<dbReference type="CDD" id="cd00310">
    <property type="entry name" value="ATP-synt_Fo_a_6"/>
    <property type="match status" value="1"/>
</dbReference>
<dbReference type="AlphaFoldDB" id="A0A0M2NFD5"/>
<comment type="caution">
    <text evidence="13">The sequence shown here is derived from an EMBL/GenBank/DDBJ whole genome shotgun (WGS) entry which is preliminary data.</text>
</comment>
<dbReference type="PANTHER" id="PTHR42823:SF3">
    <property type="entry name" value="ATP SYNTHASE SUBUNIT A, CHLOROPLASTIC"/>
    <property type="match status" value="1"/>
</dbReference>
<evidence type="ECO:0000313" key="13">
    <source>
        <dbReference type="EMBL" id="KKI51244.1"/>
    </source>
</evidence>
<dbReference type="RefSeq" id="WP_046443195.1">
    <property type="nucleotide sequence ID" value="NZ_CAUERS010000006.1"/>
</dbReference>
<evidence type="ECO:0000256" key="1">
    <source>
        <dbReference type="ARBA" id="ARBA00004141"/>
    </source>
</evidence>
<evidence type="ECO:0000256" key="3">
    <source>
        <dbReference type="ARBA" id="ARBA00022448"/>
    </source>
</evidence>
<evidence type="ECO:0000256" key="8">
    <source>
        <dbReference type="ARBA" id="ARBA00023065"/>
    </source>
</evidence>
<proteinExistence type="inferred from homology"/>
<keyword evidence="14" id="KW-1185">Reference proteome</keyword>
<dbReference type="STRING" id="270498.CHK_1291"/>
<keyword evidence="10 11" id="KW-0066">ATP synthesis</keyword>
<comment type="similarity">
    <text evidence="2 11 12">Belongs to the ATPase A chain family.</text>
</comment>
<evidence type="ECO:0000256" key="7">
    <source>
        <dbReference type="ARBA" id="ARBA00022989"/>
    </source>
</evidence>
<evidence type="ECO:0000256" key="2">
    <source>
        <dbReference type="ARBA" id="ARBA00006810"/>
    </source>
</evidence>
<feature type="transmembrane region" description="Helical" evidence="11">
    <location>
        <begin position="181"/>
        <end position="206"/>
    </location>
</feature>
<evidence type="ECO:0000256" key="9">
    <source>
        <dbReference type="ARBA" id="ARBA00023136"/>
    </source>
</evidence>
<keyword evidence="13" id="KW-0378">Hydrolase</keyword>
<keyword evidence="7 11" id="KW-1133">Transmembrane helix</keyword>
<keyword evidence="5 11" id="KW-0812">Transmembrane</keyword>
<name>A0A0M2NFD5_9FIRM</name>
<evidence type="ECO:0000256" key="6">
    <source>
        <dbReference type="ARBA" id="ARBA00022781"/>
    </source>
</evidence>
<evidence type="ECO:0000256" key="4">
    <source>
        <dbReference type="ARBA" id="ARBA00022547"/>
    </source>
</evidence>
<organism evidence="13 14">
    <name type="scientific">Christensenella hongkongensis</name>
    <dbReference type="NCBI Taxonomy" id="270498"/>
    <lineage>
        <taxon>Bacteria</taxon>
        <taxon>Bacillati</taxon>
        <taxon>Bacillota</taxon>
        <taxon>Clostridia</taxon>
        <taxon>Christensenellales</taxon>
        <taxon>Christensenellaceae</taxon>
        <taxon>Christensenella</taxon>
    </lineage>
</organism>
<protein>
    <recommendedName>
        <fullName evidence="11 12">ATP synthase subunit a</fullName>
    </recommendedName>
    <alternativeName>
        <fullName evidence="11">ATP synthase F0 sector subunit a</fullName>
    </alternativeName>
    <alternativeName>
        <fullName evidence="11">F-ATPase subunit 6</fullName>
    </alternativeName>
</protein>
<keyword evidence="4 11" id="KW-0138">CF(0)</keyword>
<dbReference type="Gene3D" id="1.20.120.220">
    <property type="entry name" value="ATP synthase, F0 complex, subunit A"/>
    <property type="match status" value="1"/>
</dbReference>
<accession>A0A0M2NFD5</accession>
<keyword evidence="9 11" id="KW-0472">Membrane</keyword>
<keyword evidence="3 11" id="KW-0813">Transport</keyword>
<dbReference type="PANTHER" id="PTHR42823">
    <property type="entry name" value="ATP SYNTHASE SUBUNIT A, CHLOROPLASTIC"/>
    <property type="match status" value="1"/>
</dbReference>
<dbReference type="InterPro" id="IPR035908">
    <property type="entry name" value="F0_ATP_A_sf"/>
</dbReference>
<feature type="transmembrane region" description="Helical" evidence="11">
    <location>
        <begin position="149"/>
        <end position="169"/>
    </location>
</feature>